<dbReference type="Proteomes" id="UP000185944">
    <property type="component" value="Unassembled WGS sequence"/>
</dbReference>
<evidence type="ECO:0000313" key="6">
    <source>
        <dbReference type="EMBL" id="OAG30174.1"/>
    </source>
</evidence>
<dbReference type="GO" id="GO:0005525">
    <property type="term" value="F:GTP binding"/>
    <property type="evidence" value="ECO:0007669"/>
    <property type="project" value="UniProtKB-KW"/>
</dbReference>
<organism evidence="6 7">
    <name type="scientific">Nematocida displodere</name>
    <dbReference type="NCBI Taxonomy" id="1805483"/>
    <lineage>
        <taxon>Eukaryota</taxon>
        <taxon>Fungi</taxon>
        <taxon>Fungi incertae sedis</taxon>
        <taxon>Microsporidia</taxon>
        <taxon>Nematocida</taxon>
    </lineage>
</organism>
<dbReference type="InterPro" id="IPR027417">
    <property type="entry name" value="P-loop_NTPase"/>
</dbReference>
<evidence type="ECO:0000256" key="3">
    <source>
        <dbReference type="ARBA" id="ARBA00022801"/>
    </source>
</evidence>
<dbReference type="PANTHER" id="PTHR45709:SF2">
    <property type="entry name" value="LARGE SUBUNIT GTPASE 1 HOMOLOG"/>
    <property type="match status" value="1"/>
</dbReference>
<dbReference type="STRING" id="1805483.A0A177EDY4"/>
<keyword evidence="4" id="KW-0342">GTP-binding</keyword>
<evidence type="ECO:0000256" key="4">
    <source>
        <dbReference type="ARBA" id="ARBA00023134"/>
    </source>
</evidence>
<sequence>MKTKYEWGKLVIKDRRMNKPQKESTSLRSVLETTEVDSLIEAAEIVEYDFSQNTSIKDLATIEAPEGLVIPRKPEADQAKESYKNEERKEFNLWKLNMNSLLGQKGTITPYERNLNVWRQLWFTLEESDLVVQIVDSRNPLLFYTEDLEKVAPTKRHLLLLNKADLLTEKQVQHWQAYFTERQVEHLFYSSVVASPLFATAESLLAEWASVGMVGMIGYPNVGKSSAINSFFKRKVVGTSIVPGKTKCIQTLQLESITLCDCPGLVFPSFVTHKQDLILNGILSLDQTREIKACLDVIIERLGIRTMCYVTGIRTFSNDSRKSLAENYLDAHKRDRGCIEEGKIIKAIVKEYLEGKIRYVHPPPDTDSVAFNENNHPVPDDFTVNTAVSYGWYAEEREKALPKEVKIPLSVLLSKKHYLKKGLERGFKKKPG</sequence>
<accession>A0A177EDY4</accession>
<feature type="domain" description="G" evidence="5">
    <location>
        <begin position="214"/>
        <end position="282"/>
    </location>
</feature>
<keyword evidence="7" id="KW-1185">Reference proteome</keyword>
<dbReference type="GO" id="GO:0003924">
    <property type="term" value="F:GTPase activity"/>
    <property type="evidence" value="ECO:0007669"/>
    <property type="project" value="InterPro"/>
</dbReference>
<dbReference type="GO" id="GO:0005829">
    <property type="term" value="C:cytosol"/>
    <property type="evidence" value="ECO:0007669"/>
    <property type="project" value="TreeGrafter"/>
</dbReference>
<evidence type="ECO:0000313" key="7">
    <source>
        <dbReference type="Proteomes" id="UP000185944"/>
    </source>
</evidence>
<comment type="caution">
    <text evidence="6">The sequence shown here is derived from an EMBL/GenBank/DDBJ whole genome shotgun (WGS) entry which is preliminary data.</text>
</comment>
<dbReference type="GeneID" id="93648107"/>
<dbReference type="AlphaFoldDB" id="A0A177EDY4"/>
<proteinExistence type="predicted"/>
<dbReference type="PANTHER" id="PTHR45709">
    <property type="entry name" value="LARGE SUBUNIT GTPASE 1 HOMOLOG-RELATED"/>
    <property type="match status" value="1"/>
</dbReference>
<dbReference type="InterPro" id="IPR006073">
    <property type="entry name" value="GTP-bd"/>
</dbReference>
<dbReference type="RefSeq" id="XP_067544649.1">
    <property type="nucleotide sequence ID" value="XM_067689175.1"/>
</dbReference>
<name>A0A177EDY4_9MICR</name>
<dbReference type="OrthoDB" id="61815at2759"/>
<dbReference type="SUPFAM" id="SSF52540">
    <property type="entry name" value="P-loop containing nucleoside triphosphate hydrolases"/>
    <property type="match status" value="1"/>
</dbReference>
<keyword evidence="3" id="KW-0378">Hydrolase</keyword>
<evidence type="ECO:0000256" key="2">
    <source>
        <dbReference type="ARBA" id="ARBA00022741"/>
    </source>
</evidence>
<keyword evidence="1" id="KW-0963">Cytoplasm</keyword>
<dbReference type="Gene3D" id="3.40.50.300">
    <property type="entry name" value="P-loop containing nucleotide triphosphate hydrolases"/>
    <property type="match status" value="1"/>
</dbReference>
<gene>
    <name evidence="6" type="ORF">NEDG_01757</name>
</gene>
<keyword evidence="2" id="KW-0547">Nucleotide-binding</keyword>
<dbReference type="EMBL" id="LTDL01000037">
    <property type="protein sequence ID" value="OAG30174.1"/>
    <property type="molecule type" value="Genomic_DNA"/>
</dbReference>
<protein>
    <submittedName>
        <fullName evidence="6">Large subunit GTPase 1</fullName>
    </submittedName>
</protein>
<reference evidence="6 7" key="1">
    <citation type="submission" date="2016-02" db="EMBL/GenBank/DDBJ databases">
        <title>Discovery of a natural microsporidian pathogen with a broad tissue tropism in Caenorhabditis elegans.</title>
        <authorList>
            <person name="Luallen R.J."/>
            <person name="Reinke A.W."/>
            <person name="Tong L."/>
            <person name="Botts M.R."/>
            <person name="Felix M.-A."/>
            <person name="Troemel E.R."/>
        </authorList>
    </citation>
    <scope>NUCLEOTIDE SEQUENCE [LARGE SCALE GENOMIC DNA]</scope>
    <source>
        <strain evidence="6 7">JUm2807</strain>
    </source>
</reference>
<dbReference type="Pfam" id="PF01926">
    <property type="entry name" value="MMR_HSR1"/>
    <property type="match status" value="1"/>
</dbReference>
<dbReference type="VEuPathDB" id="MicrosporidiaDB:NEDG_01757"/>
<evidence type="ECO:0000256" key="1">
    <source>
        <dbReference type="ARBA" id="ARBA00022490"/>
    </source>
</evidence>
<dbReference type="InterPro" id="IPR043358">
    <property type="entry name" value="GNL1-like"/>
</dbReference>
<evidence type="ECO:0000259" key="5">
    <source>
        <dbReference type="Pfam" id="PF01926"/>
    </source>
</evidence>